<accession>A0AAV7V0I5</accession>
<protein>
    <submittedName>
        <fullName evidence="2">Uncharacterized protein</fullName>
    </submittedName>
</protein>
<organism evidence="2 3">
    <name type="scientific">Pleurodeles waltl</name>
    <name type="common">Iberian ribbed newt</name>
    <dbReference type="NCBI Taxonomy" id="8319"/>
    <lineage>
        <taxon>Eukaryota</taxon>
        <taxon>Metazoa</taxon>
        <taxon>Chordata</taxon>
        <taxon>Craniata</taxon>
        <taxon>Vertebrata</taxon>
        <taxon>Euteleostomi</taxon>
        <taxon>Amphibia</taxon>
        <taxon>Batrachia</taxon>
        <taxon>Caudata</taxon>
        <taxon>Salamandroidea</taxon>
        <taxon>Salamandridae</taxon>
        <taxon>Pleurodelinae</taxon>
        <taxon>Pleurodeles</taxon>
    </lineage>
</organism>
<gene>
    <name evidence="2" type="ORF">NDU88_004170</name>
</gene>
<evidence type="ECO:0000313" key="2">
    <source>
        <dbReference type="EMBL" id="KAJ1194885.1"/>
    </source>
</evidence>
<feature type="region of interest" description="Disordered" evidence="1">
    <location>
        <begin position="41"/>
        <end position="65"/>
    </location>
</feature>
<keyword evidence="3" id="KW-1185">Reference proteome</keyword>
<evidence type="ECO:0000313" key="3">
    <source>
        <dbReference type="Proteomes" id="UP001066276"/>
    </source>
</evidence>
<comment type="caution">
    <text evidence="2">The sequence shown here is derived from an EMBL/GenBank/DDBJ whole genome shotgun (WGS) entry which is preliminary data.</text>
</comment>
<dbReference type="AlphaFoldDB" id="A0AAV7V0I5"/>
<name>A0AAV7V0I5_PLEWA</name>
<sequence>MAHESSVGHYCLWGVSFAPIGLPSPTTCCCPMVCLHTEDQGTEEKDTTEMGLKQQPKPGGGIEERGLASWGLRAPAAPDPCGAGVVCPACAEYLCRVTSWGSCCGPAEHLSMQGLGANTAGPNRQQGCAA</sequence>
<evidence type="ECO:0000256" key="1">
    <source>
        <dbReference type="SAM" id="MobiDB-lite"/>
    </source>
</evidence>
<proteinExistence type="predicted"/>
<reference evidence="2" key="1">
    <citation type="journal article" date="2022" name="bioRxiv">
        <title>Sequencing and chromosome-scale assembly of the giantPleurodeles waltlgenome.</title>
        <authorList>
            <person name="Brown T."/>
            <person name="Elewa A."/>
            <person name="Iarovenko S."/>
            <person name="Subramanian E."/>
            <person name="Araus A.J."/>
            <person name="Petzold A."/>
            <person name="Susuki M."/>
            <person name="Suzuki K.-i.T."/>
            <person name="Hayashi T."/>
            <person name="Toyoda A."/>
            <person name="Oliveira C."/>
            <person name="Osipova E."/>
            <person name="Leigh N.D."/>
            <person name="Simon A."/>
            <person name="Yun M.H."/>
        </authorList>
    </citation>
    <scope>NUCLEOTIDE SEQUENCE</scope>
    <source>
        <strain evidence="2">20211129_DDA</strain>
        <tissue evidence="2">Liver</tissue>
    </source>
</reference>
<dbReference type="Proteomes" id="UP001066276">
    <property type="component" value="Chromosome 2_2"/>
</dbReference>
<dbReference type="EMBL" id="JANPWB010000004">
    <property type="protein sequence ID" value="KAJ1194885.1"/>
    <property type="molecule type" value="Genomic_DNA"/>
</dbReference>